<dbReference type="EMBL" id="CANTFM010000234">
    <property type="protein sequence ID" value="CAI5715878.1"/>
    <property type="molecule type" value="Genomic_DNA"/>
</dbReference>
<reference evidence="1" key="1">
    <citation type="submission" date="2022-12" db="EMBL/GenBank/DDBJ databases">
        <authorList>
            <person name="Webb A."/>
        </authorList>
    </citation>
    <scope>NUCLEOTIDE SEQUENCE</scope>
    <source>
        <strain evidence="1">Pd1</strain>
    </source>
</reference>
<keyword evidence="2" id="KW-1185">Reference proteome</keyword>
<comment type="caution">
    <text evidence="1">The sequence shown here is derived from an EMBL/GenBank/DDBJ whole genome shotgun (WGS) entry which is preliminary data.</text>
</comment>
<protein>
    <submittedName>
        <fullName evidence="1">Uncharacterized protein</fullName>
    </submittedName>
</protein>
<evidence type="ECO:0000313" key="2">
    <source>
        <dbReference type="Proteomes" id="UP001162029"/>
    </source>
</evidence>
<organism evidence="1 2">
    <name type="scientific">Peronospora destructor</name>
    <dbReference type="NCBI Taxonomy" id="86335"/>
    <lineage>
        <taxon>Eukaryota</taxon>
        <taxon>Sar</taxon>
        <taxon>Stramenopiles</taxon>
        <taxon>Oomycota</taxon>
        <taxon>Peronosporomycetes</taxon>
        <taxon>Peronosporales</taxon>
        <taxon>Peronosporaceae</taxon>
        <taxon>Peronospora</taxon>
    </lineage>
</organism>
<accession>A0AAV0T9C2</accession>
<dbReference type="Proteomes" id="UP001162029">
    <property type="component" value="Unassembled WGS sequence"/>
</dbReference>
<gene>
    <name evidence="1" type="ORF">PDE001_LOCUS1404</name>
</gene>
<evidence type="ECO:0000313" key="1">
    <source>
        <dbReference type="EMBL" id="CAI5715878.1"/>
    </source>
</evidence>
<name>A0AAV0T9C2_9STRA</name>
<sequence>MLYKSGIIVPTLELERNDEKLVQKLAVSLLQQNLDQYSDLAVTNGLYSKTRQHVRESKKNFCKHCVAGAMRSKADALVRDDFIAIARTHHSW</sequence>
<proteinExistence type="predicted"/>
<dbReference type="AlphaFoldDB" id="A0AAV0T9C2"/>